<evidence type="ECO:0000313" key="1">
    <source>
        <dbReference type="EMBL" id="NBG65597.1"/>
    </source>
</evidence>
<keyword evidence="2" id="KW-1185">Reference proteome</keyword>
<dbReference type="Proteomes" id="UP000470771">
    <property type="component" value="Unassembled WGS sequence"/>
</dbReference>
<accession>A0A6N9NKA3</accession>
<sequence>MKVQEITDKVNKVATDSDYWFVRTDYGKHFENFIDGGYIAISWDYFTLYEFKNLSEEVIKKRIAISEKVDLSDFSGKIKVSGAYNKVQTFINLKKDDVIVIPSRNSDRIAFGRVADDKAYEENSVSTFKKRRKVVWESVKYMDDLNPIFYQVKSNRHAISSINHYAPHIDRVIGNLYKKGDNTHYVLNIEKEENISFDELRQLMDNIEVLVENINTDFKFTDPSNDKFFVKINLQSKGALELIKEGKSLAVLAYLIFLTSCGGLDDEKDAEVKSFINDNRTVLDNTSKIIESLKMDTTALTKPFKDGK</sequence>
<gene>
    <name evidence="1" type="ORF">GQN54_05680</name>
</gene>
<dbReference type="AlphaFoldDB" id="A0A6N9NKA3"/>
<dbReference type="RefSeq" id="WP_160632548.1">
    <property type="nucleotide sequence ID" value="NZ_WWNE01000005.1"/>
</dbReference>
<organism evidence="1 2">
    <name type="scientific">Acidiluteibacter ferrifornacis</name>
    <dbReference type="NCBI Taxonomy" id="2692424"/>
    <lineage>
        <taxon>Bacteria</taxon>
        <taxon>Pseudomonadati</taxon>
        <taxon>Bacteroidota</taxon>
        <taxon>Flavobacteriia</taxon>
        <taxon>Flavobacteriales</taxon>
        <taxon>Cryomorphaceae</taxon>
        <taxon>Acidiluteibacter</taxon>
    </lineage>
</organism>
<proteinExistence type="predicted"/>
<evidence type="ECO:0000313" key="2">
    <source>
        <dbReference type="Proteomes" id="UP000470771"/>
    </source>
</evidence>
<protein>
    <submittedName>
        <fullName evidence="1">Uncharacterized protein</fullName>
    </submittedName>
</protein>
<dbReference type="EMBL" id="WWNE01000005">
    <property type="protein sequence ID" value="NBG65597.1"/>
    <property type="molecule type" value="Genomic_DNA"/>
</dbReference>
<comment type="caution">
    <text evidence="1">The sequence shown here is derived from an EMBL/GenBank/DDBJ whole genome shotgun (WGS) entry which is preliminary data.</text>
</comment>
<name>A0A6N9NKA3_9FLAO</name>
<reference evidence="1 2" key="1">
    <citation type="submission" date="2019-12" db="EMBL/GenBank/DDBJ databases">
        <authorList>
            <person name="Zhao J."/>
        </authorList>
    </citation>
    <scope>NUCLEOTIDE SEQUENCE [LARGE SCALE GENOMIC DNA]</scope>
    <source>
        <strain evidence="1 2">S-15</strain>
    </source>
</reference>